<reference evidence="2 3" key="1">
    <citation type="submission" date="2024-03" db="EMBL/GenBank/DDBJ databases">
        <title>Complete genome sequence of the green alga Chloropicon roscoffensis RCC1871.</title>
        <authorList>
            <person name="Lemieux C."/>
            <person name="Pombert J.-F."/>
            <person name="Otis C."/>
            <person name="Turmel M."/>
        </authorList>
    </citation>
    <scope>NUCLEOTIDE SEQUENCE [LARGE SCALE GENOMIC DNA]</scope>
    <source>
        <strain evidence="2 3">RCC1871</strain>
    </source>
</reference>
<protein>
    <submittedName>
        <fullName evidence="2">Uncharacterized protein</fullName>
    </submittedName>
</protein>
<evidence type="ECO:0000313" key="3">
    <source>
        <dbReference type="Proteomes" id="UP001472866"/>
    </source>
</evidence>
<proteinExistence type="predicted"/>
<gene>
    <name evidence="2" type="ORF">HKI87_11g65680</name>
</gene>
<feature type="region of interest" description="Disordered" evidence="1">
    <location>
        <begin position="161"/>
        <end position="259"/>
    </location>
</feature>
<accession>A0AAX4PGU3</accession>
<feature type="compositionally biased region" description="Basic and acidic residues" evidence="1">
    <location>
        <begin position="192"/>
        <end position="202"/>
    </location>
</feature>
<dbReference type="EMBL" id="CP151511">
    <property type="protein sequence ID" value="WZN65011.1"/>
    <property type="molecule type" value="Genomic_DNA"/>
</dbReference>
<dbReference type="Proteomes" id="UP001472866">
    <property type="component" value="Chromosome 11"/>
</dbReference>
<dbReference type="AlphaFoldDB" id="A0AAX4PGU3"/>
<sequence>MTTPRAAAEPGAAAKDEDADELNLELPKYLKPLGMKCEVYWKEMNAHYSGTILDVRRKLRAKYADQKHGGQGTEQVVKKAFFVMYEDGDREWIEIKKFEALPGDGGVNKVRITESVQLEEFYDREAKAFAQGSTYEPKSIEERKQEEYEALRQAEKLKRELAAHKEQQRRDQEKRETLKRKASQMEATSWEEAARAERERAVSKARLTLSREGEKELLKPPGKRMSLGGGVSRPRNEDQQPGGPPTGQREASPHDRRMENPKFRVCYEALCAAFGRGGGQPGEALRREDWRGWEEYKKVFEKGDEWWDNKEEEVAARARALLGSNR</sequence>
<feature type="compositionally biased region" description="Basic and acidic residues" evidence="1">
    <location>
        <begin position="161"/>
        <end position="176"/>
    </location>
</feature>
<evidence type="ECO:0000313" key="2">
    <source>
        <dbReference type="EMBL" id="WZN65011.1"/>
    </source>
</evidence>
<feature type="compositionally biased region" description="Basic and acidic residues" evidence="1">
    <location>
        <begin position="209"/>
        <end position="218"/>
    </location>
</feature>
<evidence type="ECO:0000256" key="1">
    <source>
        <dbReference type="SAM" id="MobiDB-lite"/>
    </source>
</evidence>
<organism evidence="2 3">
    <name type="scientific">Chloropicon roscoffensis</name>
    <dbReference type="NCBI Taxonomy" id="1461544"/>
    <lineage>
        <taxon>Eukaryota</taxon>
        <taxon>Viridiplantae</taxon>
        <taxon>Chlorophyta</taxon>
        <taxon>Chloropicophyceae</taxon>
        <taxon>Chloropicales</taxon>
        <taxon>Chloropicaceae</taxon>
        <taxon>Chloropicon</taxon>
    </lineage>
</organism>
<keyword evidence="3" id="KW-1185">Reference proteome</keyword>
<name>A0AAX4PGU3_9CHLO</name>